<protein>
    <recommendedName>
        <fullName evidence="2">DUF7745 domain-containing protein</fullName>
    </recommendedName>
</protein>
<reference evidence="3 4" key="1">
    <citation type="journal article" date="2021" name="bioRxiv">
        <title>Chromosome-scale and haplotype-resolved genome assembly of a tetraploid potato cultivar.</title>
        <authorList>
            <person name="Sun H."/>
            <person name="Jiao W.-B."/>
            <person name="Krause K."/>
            <person name="Campoy J.A."/>
            <person name="Goel M."/>
            <person name="Folz-Donahue K."/>
            <person name="Kukat C."/>
            <person name="Huettel B."/>
            <person name="Schneeberger K."/>
        </authorList>
    </citation>
    <scope>NUCLEOTIDE SEQUENCE [LARGE SCALE GENOMIC DNA]</scope>
    <source>
        <strain evidence="3">SolTubOtavaFocal</strain>
        <tissue evidence="3">Leaves</tissue>
    </source>
</reference>
<keyword evidence="4" id="KW-1185">Reference proteome</keyword>
<name>A0ABQ7UA77_SOLTU</name>
<dbReference type="Proteomes" id="UP000826656">
    <property type="component" value="Unassembled WGS sequence"/>
</dbReference>
<organism evidence="3 4">
    <name type="scientific">Solanum tuberosum</name>
    <name type="common">Potato</name>
    <dbReference type="NCBI Taxonomy" id="4113"/>
    <lineage>
        <taxon>Eukaryota</taxon>
        <taxon>Viridiplantae</taxon>
        <taxon>Streptophyta</taxon>
        <taxon>Embryophyta</taxon>
        <taxon>Tracheophyta</taxon>
        <taxon>Spermatophyta</taxon>
        <taxon>Magnoliopsida</taxon>
        <taxon>eudicotyledons</taxon>
        <taxon>Gunneridae</taxon>
        <taxon>Pentapetalae</taxon>
        <taxon>asterids</taxon>
        <taxon>lamiids</taxon>
        <taxon>Solanales</taxon>
        <taxon>Solanaceae</taxon>
        <taxon>Solanoideae</taxon>
        <taxon>Solaneae</taxon>
        <taxon>Solanum</taxon>
    </lineage>
</organism>
<comment type="caution">
    <text evidence="3">The sequence shown here is derived from an EMBL/GenBank/DDBJ whole genome shotgun (WGS) entry which is preliminary data.</text>
</comment>
<evidence type="ECO:0000259" key="2">
    <source>
        <dbReference type="Pfam" id="PF24924"/>
    </source>
</evidence>
<proteinExistence type="predicted"/>
<dbReference type="EMBL" id="JAIVGD010000023">
    <property type="protein sequence ID" value="KAH0743549.1"/>
    <property type="molecule type" value="Genomic_DNA"/>
</dbReference>
<gene>
    <name evidence="3" type="ORF">KY290_031542</name>
</gene>
<dbReference type="PANTHER" id="PTHR48200">
    <property type="entry name" value="PROTEIN, PUTATIVE-RELATED"/>
    <property type="match status" value="1"/>
</dbReference>
<dbReference type="PANTHER" id="PTHR48200:SF1">
    <property type="entry name" value="AMINOTRANSFERASE-LIKE PLANT MOBILE DOMAIN-CONTAINING PROTEIN"/>
    <property type="match status" value="1"/>
</dbReference>
<evidence type="ECO:0000313" key="4">
    <source>
        <dbReference type="Proteomes" id="UP000826656"/>
    </source>
</evidence>
<feature type="domain" description="DUF7745" evidence="2">
    <location>
        <begin position="97"/>
        <end position="225"/>
    </location>
</feature>
<feature type="region of interest" description="Disordered" evidence="1">
    <location>
        <begin position="52"/>
        <end position="72"/>
    </location>
</feature>
<sequence length="265" mass="30842">MGRNHPSDNACAHSVPRASEPRTSEVLSYRTCHHFRHVPCFGKMQGRASLLSGLQPSPPMVDNESLGEETQNSRTSYLDEHNALKSLNDMLFWADLEKRRTRERWAQSFFELRKENIQWMFDQFISKDAIVRGDRQLVLPLLGIQGICLYAPIGVLRQFGRRQTIPPEACYRIYVFDIGDDRVPEASKMLREWKRAMRMKEDTIAADRFNVGYDETYKAWLKGNIQGISFSVPNIYRSVEDKESKALIELREVRKEAQEIHDEFL</sequence>
<dbReference type="InterPro" id="IPR056647">
    <property type="entry name" value="DUF7745"/>
</dbReference>
<accession>A0ABQ7UA77</accession>
<evidence type="ECO:0000313" key="3">
    <source>
        <dbReference type="EMBL" id="KAH0743549.1"/>
    </source>
</evidence>
<dbReference type="Pfam" id="PF24924">
    <property type="entry name" value="DUF7745"/>
    <property type="match status" value="1"/>
</dbReference>
<evidence type="ECO:0000256" key="1">
    <source>
        <dbReference type="SAM" id="MobiDB-lite"/>
    </source>
</evidence>